<dbReference type="PANTHER" id="PTHR45846">
    <property type="entry name" value="TRNA-DIHYDROURIDINE(47) SYNTHASE [NAD(P)(+)]-LIKE"/>
    <property type="match status" value="1"/>
</dbReference>
<dbReference type="AlphaFoldDB" id="A0A0C2W949"/>
<organism evidence="2 3">
    <name type="scientific">Jeotgalibacillus soli</name>
    <dbReference type="NCBI Taxonomy" id="889306"/>
    <lineage>
        <taxon>Bacteria</taxon>
        <taxon>Bacillati</taxon>
        <taxon>Bacillota</taxon>
        <taxon>Bacilli</taxon>
        <taxon>Bacillales</taxon>
        <taxon>Caryophanaceae</taxon>
        <taxon>Jeotgalibacillus</taxon>
    </lineage>
</organism>
<reference evidence="2 3" key="1">
    <citation type="submission" date="2015-01" db="EMBL/GenBank/DDBJ databases">
        <title>Genome sequencing of Jeotgalibacillus soli.</title>
        <authorList>
            <person name="Goh K.M."/>
            <person name="Chan K.-G."/>
            <person name="Yaakop A.S."/>
            <person name="Ee R."/>
            <person name="Gan H.M."/>
            <person name="Chan C.S."/>
        </authorList>
    </citation>
    <scope>NUCLEOTIDE SEQUENCE [LARGE SCALE GENOMIC DNA]</scope>
    <source>
        <strain evidence="2 3">P9</strain>
    </source>
</reference>
<evidence type="ECO:0000313" key="2">
    <source>
        <dbReference type="EMBL" id="KIL52543.1"/>
    </source>
</evidence>
<evidence type="ECO:0000313" key="3">
    <source>
        <dbReference type="Proteomes" id="UP000031938"/>
    </source>
</evidence>
<dbReference type="GO" id="GO:0017150">
    <property type="term" value="F:tRNA dihydrouridine synthase activity"/>
    <property type="evidence" value="ECO:0007669"/>
    <property type="project" value="TreeGrafter"/>
</dbReference>
<gene>
    <name evidence="2" type="ORF">KP78_00780</name>
</gene>
<comment type="caution">
    <text evidence="2">The sequence shown here is derived from an EMBL/GenBank/DDBJ whole genome shotgun (WGS) entry which is preliminary data.</text>
</comment>
<name>A0A0C2W949_9BACL</name>
<dbReference type="InterPro" id="IPR013785">
    <property type="entry name" value="Aldolase_TIM"/>
</dbReference>
<proteinExistence type="predicted"/>
<dbReference type="Gene3D" id="3.20.20.70">
    <property type="entry name" value="Aldolase class I"/>
    <property type="match status" value="1"/>
</dbReference>
<dbReference type="Proteomes" id="UP000031938">
    <property type="component" value="Unassembled WGS sequence"/>
</dbReference>
<dbReference type="PATRIC" id="fig|889306.3.peg.77"/>
<dbReference type="SUPFAM" id="SSF51395">
    <property type="entry name" value="FMN-linked oxidoreductases"/>
    <property type="match status" value="1"/>
</dbReference>
<dbReference type="GO" id="GO:0003723">
    <property type="term" value="F:RNA binding"/>
    <property type="evidence" value="ECO:0007669"/>
    <property type="project" value="TreeGrafter"/>
</dbReference>
<accession>A0A0C2W949</accession>
<evidence type="ECO:0000259" key="1">
    <source>
        <dbReference type="Pfam" id="PF01207"/>
    </source>
</evidence>
<dbReference type="PANTHER" id="PTHR45846:SF1">
    <property type="entry name" value="TRNA-DIHYDROURIDINE(47) SYNTHASE [NAD(P)(+)]-LIKE"/>
    <property type="match status" value="1"/>
</dbReference>
<protein>
    <submittedName>
        <fullName evidence="2">tRNA-dihydrouridine synthase</fullName>
    </submittedName>
</protein>
<keyword evidence="3" id="KW-1185">Reference proteome</keyword>
<dbReference type="STRING" id="889306.KP78_00780"/>
<dbReference type="CDD" id="cd02801">
    <property type="entry name" value="DUS_like_FMN"/>
    <property type="match status" value="1"/>
</dbReference>
<dbReference type="InterPro" id="IPR035587">
    <property type="entry name" value="DUS-like_FMN-bd"/>
</dbReference>
<sequence length="104" mass="11530">MDPDKIYEMVSAVTAAVDKPVTVKMRMGWDEDHIYAVRNARAIQSAGGAAVALHGRTRVQMYEGYANWDIIREVKESEDIHVIGNGDVQTPQEACLIKQVLTVS</sequence>
<dbReference type="Pfam" id="PF01207">
    <property type="entry name" value="Dus"/>
    <property type="match status" value="1"/>
</dbReference>
<dbReference type="EMBL" id="JXRP01000003">
    <property type="protein sequence ID" value="KIL52543.1"/>
    <property type="molecule type" value="Genomic_DNA"/>
</dbReference>
<feature type="domain" description="DUS-like FMN-binding" evidence="1">
    <location>
        <begin position="2"/>
        <end position="95"/>
    </location>
</feature>